<dbReference type="Proteomes" id="UP000640725">
    <property type="component" value="Unassembled WGS sequence"/>
</dbReference>
<evidence type="ECO:0000313" key="2">
    <source>
        <dbReference type="EMBL" id="MBE9145576.1"/>
    </source>
</evidence>
<dbReference type="RefSeq" id="WP_193870998.1">
    <property type="nucleotide sequence ID" value="NZ_JADEWU010000061.1"/>
</dbReference>
<dbReference type="PANTHER" id="PTHR44103">
    <property type="entry name" value="PROPROTEIN CONVERTASE P"/>
    <property type="match status" value="1"/>
</dbReference>
<protein>
    <submittedName>
        <fullName evidence="2">VCBS repeat-containing protein</fullName>
    </submittedName>
</protein>
<organism evidence="2 3">
    <name type="scientific">Planktothrix mougeotii LEGE 06226</name>
    <dbReference type="NCBI Taxonomy" id="1828728"/>
    <lineage>
        <taxon>Bacteria</taxon>
        <taxon>Bacillati</taxon>
        <taxon>Cyanobacteriota</taxon>
        <taxon>Cyanophyceae</taxon>
        <taxon>Oscillatoriophycideae</taxon>
        <taxon>Oscillatoriales</taxon>
        <taxon>Microcoleaceae</taxon>
        <taxon>Planktothrix</taxon>
    </lineage>
</organism>
<keyword evidence="1" id="KW-0732">Signal</keyword>
<sequence>MTSSFNFTENTNVSLIAFIYGGVATADFDKDDNTDILLTGLSIEGYAVSPIYINNGSGDFSFNTNASFFPPSVNRGSVVTADFDSDGDTDILLTGYDSSPNFISQIYSNNGSGDFSENTDVSLPSIVFSSVATADFDKDGDVDILLTGLGASAIISQIYTNNGSEGFSQNTNVSLPGVFTSSVATADFDNDGDTDILLTGFDGSTAISQIYTNNGSGGFSQNTNVSLPMFLTGSVTTVDFDKDGDTDILITGIGDNGPMSQIYTNNGSGGFSQNTNVSLPGVYFSSVATADFDKDGDIDILLTGNDSSIDLVNPYAMSTISKIYTNNGSGGFSENTNVSLTGVFKSSVATADFDKDGYTDILLMGYDISKNIIVQVYTNA</sequence>
<keyword evidence="3" id="KW-1185">Reference proteome</keyword>
<reference evidence="2 3" key="1">
    <citation type="submission" date="2020-10" db="EMBL/GenBank/DDBJ databases">
        <authorList>
            <person name="Castelo-Branco R."/>
            <person name="Eusebio N."/>
            <person name="Adriana R."/>
            <person name="Vieira A."/>
            <person name="Brugerolle De Fraissinette N."/>
            <person name="Rezende De Castro R."/>
            <person name="Schneider M.P."/>
            <person name="Vasconcelos V."/>
            <person name="Leao P.N."/>
        </authorList>
    </citation>
    <scope>NUCLEOTIDE SEQUENCE [LARGE SCALE GENOMIC DNA]</scope>
    <source>
        <strain evidence="2 3">LEGE 06226</strain>
    </source>
</reference>
<dbReference type="PANTHER" id="PTHR44103:SF1">
    <property type="entry name" value="PROPROTEIN CONVERTASE P"/>
    <property type="match status" value="1"/>
</dbReference>
<dbReference type="Gene3D" id="2.130.10.130">
    <property type="entry name" value="Integrin alpha, N-terminal"/>
    <property type="match status" value="2"/>
</dbReference>
<evidence type="ECO:0000313" key="3">
    <source>
        <dbReference type="Proteomes" id="UP000640725"/>
    </source>
</evidence>
<dbReference type="InterPro" id="IPR028994">
    <property type="entry name" value="Integrin_alpha_N"/>
</dbReference>
<dbReference type="SUPFAM" id="SSF69318">
    <property type="entry name" value="Integrin alpha N-terminal domain"/>
    <property type="match status" value="1"/>
</dbReference>
<dbReference type="Pfam" id="PF13517">
    <property type="entry name" value="FG-GAP_3"/>
    <property type="match status" value="4"/>
</dbReference>
<dbReference type="EMBL" id="JADEWU010000061">
    <property type="protein sequence ID" value="MBE9145576.1"/>
    <property type="molecule type" value="Genomic_DNA"/>
</dbReference>
<gene>
    <name evidence="2" type="ORF">IQ236_20495</name>
</gene>
<name>A0ABR9UIA0_9CYAN</name>
<evidence type="ECO:0000256" key="1">
    <source>
        <dbReference type="ARBA" id="ARBA00022729"/>
    </source>
</evidence>
<comment type="caution">
    <text evidence="2">The sequence shown here is derived from an EMBL/GenBank/DDBJ whole genome shotgun (WGS) entry which is preliminary data.</text>
</comment>
<dbReference type="InterPro" id="IPR013517">
    <property type="entry name" value="FG-GAP"/>
</dbReference>
<proteinExistence type="predicted"/>
<feature type="non-terminal residue" evidence="2">
    <location>
        <position position="380"/>
    </location>
</feature>
<accession>A0ABR9UIA0</accession>